<sequence>MLKLAEYFVDAKGLQCPGPITQLFKQMKEAQSGDIVTIEVTDPAFKRDVESWCKKTKNELLSLEESNGVIRAKIKKA</sequence>
<evidence type="ECO:0000259" key="2">
    <source>
        <dbReference type="Pfam" id="PF01206"/>
    </source>
</evidence>
<dbReference type="SUPFAM" id="SSF64307">
    <property type="entry name" value="SirA-like"/>
    <property type="match status" value="1"/>
</dbReference>
<protein>
    <submittedName>
        <fullName evidence="3">Sulfurtransferase TusA family protein</fullName>
    </submittedName>
</protein>
<comment type="similarity">
    <text evidence="1">Belongs to the sulfur carrier protein TusA family.</text>
</comment>
<evidence type="ECO:0000313" key="3">
    <source>
        <dbReference type="EMBL" id="WAM34970.1"/>
    </source>
</evidence>
<dbReference type="InterPro" id="IPR036868">
    <property type="entry name" value="TusA-like_sf"/>
</dbReference>
<accession>A0ABY7BR09</accession>
<proteinExistence type="inferred from homology"/>
<name>A0ABY7BR09_9FIRM</name>
<evidence type="ECO:0000256" key="1">
    <source>
        <dbReference type="ARBA" id="ARBA00008984"/>
    </source>
</evidence>
<dbReference type="Proteomes" id="UP001164909">
    <property type="component" value="Chromosome"/>
</dbReference>
<dbReference type="EMBL" id="CP113865">
    <property type="protein sequence ID" value="WAM34970.1"/>
    <property type="molecule type" value="Genomic_DNA"/>
</dbReference>
<dbReference type="RefSeq" id="WP_241765530.1">
    <property type="nucleotide sequence ID" value="NZ_CP113865.1"/>
</dbReference>
<organism evidence="3 4">
    <name type="scientific">Caldicellulosiruptor morganii</name>
    <dbReference type="NCBI Taxonomy" id="1387555"/>
    <lineage>
        <taxon>Bacteria</taxon>
        <taxon>Bacillati</taxon>
        <taxon>Bacillota</taxon>
        <taxon>Bacillota incertae sedis</taxon>
        <taxon>Caldicellulosiruptorales</taxon>
        <taxon>Caldicellulosiruptoraceae</taxon>
        <taxon>Caldicellulosiruptor</taxon>
    </lineage>
</organism>
<reference evidence="3" key="1">
    <citation type="submission" date="2022-12" db="EMBL/GenBank/DDBJ databases">
        <authorList>
            <person name="Bing R.G."/>
            <person name="Willard D.J."/>
            <person name="Manesh M.J.H."/>
            <person name="Laemthong T."/>
            <person name="Crosby J.R."/>
            <person name="Kelly R.M."/>
        </authorList>
    </citation>
    <scope>NUCLEOTIDE SEQUENCE</scope>
    <source>
        <strain evidence="3">DSM 8990</strain>
    </source>
</reference>
<feature type="domain" description="UPF0033" evidence="2">
    <location>
        <begin position="8"/>
        <end position="76"/>
    </location>
</feature>
<dbReference type="Gene3D" id="3.30.110.40">
    <property type="entry name" value="TusA-like domain"/>
    <property type="match status" value="1"/>
</dbReference>
<gene>
    <name evidence="3" type="ORF">OTK00_000848</name>
</gene>
<keyword evidence="4" id="KW-1185">Reference proteome</keyword>
<dbReference type="InterPro" id="IPR001455">
    <property type="entry name" value="TusA-like"/>
</dbReference>
<dbReference type="Pfam" id="PF01206">
    <property type="entry name" value="TusA"/>
    <property type="match status" value="1"/>
</dbReference>
<evidence type="ECO:0000313" key="4">
    <source>
        <dbReference type="Proteomes" id="UP001164909"/>
    </source>
</evidence>
<dbReference type="PANTHER" id="PTHR33279:SF6">
    <property type="entry name" value="SULFUR CARRIER PROTEIN YEDF-RELATED"/>
    <property type="match status" value="1"/>
</dbReference>
<dbReference type="PANTHER" id="PTHR33279">
    <property type="entry name" value="SULFUR CARRIER PROTEIN YEDF-RELATED"/>
    <property type="match status" value="1"/>
</dbReference>